<sequence>MLGRHVDRSAGQEAVRVAQGRDAMGFTQCAQALGFHIGVLQGLARGGVDGVVARVFLQHAGRDDEAAHRSIRQDQRIGWSAAGIGR</sequence>
<accession>A0ABT8S5X5</accession>
<reference evidence="1" key="1">
    <citation type="submission" date="2023-06" db="EMBL/GenBank/DDBJ databases">
        <authorList>
            <person name="Jiang Y."/>
            <person name="Liu Q."/>
        </authorList>
    </citation>
    <scope>NUCLEOTIDE SEQUENCE</scope>
    <source>
        <strain evidence="1">CGMCC 1.12090</strain>
    </source>
</reference>
<dbReference type="EMBL" id="JAUKVY010000006">
    <property type="protein sequence ID" value="MDO1532791.1"/>
    <property type="molecule type" value="Genomic_DNA"/>
</dbReference>
<protein>
    <submittedName>
        <fullName evidence="1">Uncharacterized protein</fullName>
    </submittedName>
</protein>
<evidence type="ECO:0000313" key="1">
    <source>
        <dbReference type="EMBL" id="MDO1532791.1"/>
    </source>
</evidence>
<keyword evidence="2" id="KW-1185">Reference proteome</keyword>
<dbReference type="Proteomes" id="UP001169027">
    <property type="component" value="Unassembled WGS sequence"/>
</dbReference>
<organism evidence="1 2">
    <name type="scientific">Variovorax ginsengisoli</name>
    <dbReference type="NCBI Taxonomy" id="363844"/>
    <lineage>
        <taxon>Bacteria</taxon>
        <taxon>Pseudomonadati</taxon>
        <taxon>Pseudomonadota</taxon>
        <taxon>Betaproteobacteria</taxon>
        <taxon>Burkholderiales</taxon>
        <taxon>Comamonadaceae</taxon>
        <taxon>Variovorax</taxon>
    </lineage>
</organism>
<proteinExistence type="predicted"/>
<evidence type="ECO:0000313" key="2">
    <source>
        <dbReference type="Proteomes" id="UP001169027"/>
    </source>
</evidence>
<gene>
    <name evidence="1" type="ORF">Q2T77_10865</name>
</gene>
<name>A0ABT8S5X5_9BURK</name>
<comment type="caution">
    <text evidence="1">The sequence shown here is derived from an EMBL/GenBank/DDBJ whole genome shotgun (WGS) entry which is preliminary data.</text>
</comment>